<organism evidence="1 2">
    <name type="scientific">Araneus ventricosus</name>
    <name type="common">Orbweaver spider</name>
    <name type="synonym">Epeira ventricosa</name>
    <dbReference type="NCBI Taxonomy" id="182803"/>
    <lineage>
        <taxon>Eukaryota</taxon>
        <taxon>Metazoa</taxon>
        <taxon>Ecdysozoa</taxon>
        <taxon>Arthropoda</taxon>
        <taxon>Chelicerata</taxon>
        <taxon>Arachnida</taxon>
        <taxon>Araneae</taxon>
        <taxon>Araneomorphae</taxon>
        <taxon>Entelegynae</taxon>
        <taxon>Araneoidea</taxon>
        <taxon>Araneidae</taxon>
        <taxon>Araneus</taxon>
    </lineage>
</organism>
<dbReference type="OrthoDB" id="6436543at2759"/>
<proteinExistence type="predicted"/>
<comment type="caution">
    <text evidence="1">The sequence shown here is derived from an EMBL/GenBank/DDBJ whole genome shotgun (WGS) entry which is preliminary data.</text>
</comment>
<keyword evidence="2" id="KW-1185">Reference proteome</keyword>
<dbReference type="InterPro" id="IPR036397">
    <property type="entry name" value="RNaseH_sf"/>
</dbReference>
<gene>
    <name evidence="1" type="ORF">AVEN_71306_1</name>
</gene>
<accession>A0A4Y2TAJ4</accession>
<dbReference type="PANTHER" id="PTHR47326:SF1">
    <property type="entry name" value="HTH PSQ-TYPE DOMAIN-CONTAINING PROTEIN"/>
    <property type="match status" value="1"/>
</dbReference>
<dbReference type="GO" id="GO:0003676">
    <property type="term" value="F:nucleic acid binding"/>
    <property type="evidence" value="ECO:0007669"/>
    <property type="project" value="InterPro"/>
</dbReference>
<dbReference type="AlphaFoldDB" id="A0A4Y2TAJ4"/>
<dbReference type="Proteomes" id="UP000499080">
    <property type="component" value="Unassembled WGS sequence"/>
</dbReference>
<sequence>MHFGNERIISHHFPTNWPPRSLDLNPCDFLLWGYLNHVVFSSLITNLVELKSSIAQHIQNITTDTLQSVVEHAISRFILVVENDGQHIEHLLSFLWRTGFQLRVPQLPNDLEVIVLFVDFFSVKNR</sequence>
<evidence type="ECO:0000313" key="2">
    <source>
        <dbReference type="Proteomes" id="UP000499080"/>
    </source>
</evidence>
<dbReference type="EMBL" id="BGPR01027058">
    <property type="protein sequence ID" value="GBN97251.1"/>
    <property type="molecule type" value="Genomic_DNA"/>
</dbReference>
<dbReference type="PANTHER" id="PTHR47326">
    <property type="entry name" value="TRANSPOSABLE ELEMENT TC3 TRANSPOSASE-LIKE PROTEIN"/>
    <property type="match status" value="1"/>
</dbReference>
<reference evidence="1 2" key="1">
    <citation type="journal article" date="2019" name="Sci. Rep.">
        <title>Orb-weaving spider Araneus ventricosus genome elucidates the spidroin gene catalogue.</title>
        <authorList>
            <person name="Kono N."/>
            <person name="Nakamura H."/>
            <person name="Ohtoshi R."/>
            <person name="Moran D.A.P."/>
            <person name="Shinohara A."/>
            <person name="Yoshida Y."/>
            <person name="Fujiwara M."/>
            <person name="Mori M."/>
            <person name="Tomita M."/>
            <person name="Arakawa K."/>
        </authorList>
    </citation>
    <scope>NUCLEOTIDE SEQUENCE [LARGE SCALE GENOMIC DNA]</scope>
</reference>
<evidence type="ECO:0000313" key="1">
    <source>
        <dbReference type="EMBL" id="GBN97251.1"/>
    </source>
</evidence>
<name>A0A4Y2TAJ4_ARAVE</name>
<dbReference type="Gene3D" id="3.30.420.10">
    <property type="entry name" value="Ribonuclease H-like superfamily/Ribonuclease H"/>
    <property type="match status" value="1"/>
</dbReference>
<protein>
    <submittedName>
        <fullName evidence="1">Uncharacterized protein</fullName>
    </submittedName>
</protein>